<dbReference type="PANTHER" id="PTHR33562">
    <property type="entry name" value="ATILLA, ISOFORM B-RELATED-RELATED"/>
    <property type="match status" value="1"/>
</dbReference>
<evidence type="ECO:0000256" key="1">
    <source>
        <dbReference type="ARBA" id="ARBA00004589"/>
    </source>
</evidence>
<evidence type="ECO:0000313" key="9">
    <source>
        <dbReference type="EMBL" id="KAL1517745.1"/>
    </source>
</evidence>
<keyword evidence="2" id="KW-0336">GPI-anchor</keyword>
<gene>
    <name evidence="9" type="ORF">ABEB36_001476</name>
</gene>
<evidence type="ECO:0008006" key="11">
    <source>
        <dbReference type="Google" id="ProtNLM"/>
    </source>
</evidence>
<dbReference type="InterPro" id="IPR050975">
    <property type="entry name" value="Sleep_regulator"/>
</dbReference>
<dbReference type="EMBL" id="JBDJPC010000001">
    <property type="protein sequence ID" value="KAL1517745.1"/>
    <property type="molecule type" value="Genomic_DNA"/>
</dbReference>
<keyword evidence="4 8" id="KW-0732">Signal</keyword>
<evidence type="ECO:0000256" key="7">
    <source>
        <dbReference type="ARBA" id="ARBA00023288"/>
    </source>
</evidence>
<evidence type="ECO:0000256" key="2">
    <source>
        <dbReference type="ARBA" id="ARBA00022622"/>
    </source>
</evidence>
<evidence type="ECO:0000256" key="4">
    <source>
        <dbReference type="ARBA" id="ARBA00022729"/>
    </source>
</evidence>
<organism evidence="9 10">
    <name type="scientific">Hypothenemus hampei</name>
    <name type="common">Coffee berry borer</name>
    <dbReference type="NCBI Taxonomy" id="57062"/>
    <lineage>
        <taxon>Eukaryota</taxon>
        <taxon>Metazoa</taxon>
        <taxon>Ecdysozoa</taxon>
        <taxon>Arthropoda</taxon>
        <taxon>Hexapoda</taxon>
        <taxon>Insecta</taxon>
        <taxon>Pterygota</taxon>
        <taxon>Neoptera</taxon>
        <taxon>Endopterygota</taxon>
        <taxon>Coleoptera</taxon>
        <taxon>Polyphaga</taxon>
        <taxon>Cucujiformia</taxon>
        <taxon>Curculionidae</taxon>
        <taxon>Scolytinae</taxon>
        <taxon>Hypothenemus</taxon>
    </lineage>
</organism>
<comment type="subcellular location">
    <subcellularLocation>
        <location evidence="1">Membrane</location>
        <topology evidence="1">Lipid-anchor</topology>
        <topology evidence="1">GPI-anchor</topology>
    </subcellularLocation>
</comment>
<sequence length="775" mass="85317">MYESKSFAIIFVGLITVAFLQIDSAYGIKCYQCNSTQDGCGKTLDESLFDPTECKSDTTCVTYISQDQNAKSKIIYTRACGSDYDCSTNELYCETCSTESEAGDDNAETNDISGDGCNKNVLTNFCIECSDEECSDDDVSSNESLDICALKSDEQCFTYRTQSDFSAVTKRGCGSKDYCKDLDSDPTTLYCSTCSNDDKCNSKMDEDQKKIVCISCEDDDTGTACASEEITDFSGITSTIIDKGEINQYECISKKYFEGGQSHMHRGKEEKDYCSNQKDDVEICDSCSTDYCNKKINENASRYNVCVQCDNGNCTENNMSSENITDYCHLQENEVCVTFQSLKNGTKRGCQRMGKCIEMYDENQSDLQFCTECSEGQLCNKVVDTSKTCYSCNDETDENCSEELNEDKDKPKTCILDSVKNECFVYQYKKENKTITARECATVKLNCENLGINAGINDLLMCNMCNSSNCNSDIHTVDNRTACIQCSSEDGGECDKADTTEEIGKCFLDDAVNKNCIAYRYVDETTATYKIYRGCDKNTCNDDNKILTTDCLSCSDNDDCTSQLSTATSKKLCIDCDESDEKCGEQILTQVTKVCELDGDKQCVTHKYLDGADVKAVRGCLAKNYCNVTAPVNSSSTLCVSCDGEICNKEYNVTEKTLCAKCSGDGCPEKLDAAKVPSYCALDGSTECITYKYRDSSTEKDIIVRDCVKKDSESCDAKLKDDSLGGSLKSCLTCSDSNLCNLKTNSTEINGASSMITLNTAVVPLIVMIVAKVVV</sequence>
<accession>A0ABD1FFK9</accession>
<keyword evidence="3" id="KW-0812">Transmembrane</keyword>
<keyword evidence="2" id="KW-0325">Glycoprotein</keyword>
<evidence type="ECO:0000313" key="10">
    <source>
        <dbReference type="Proteomes" id="UP001566132"/>
    </source>
</evidence>
<name>A0ABD1FFK9_HYPHA</name>
<comment type="caution">
    <text evidence="9">The sequence shown here is derived from an EMBL/GenBank/DDBJ whole genome shotgun (WGS) entry which is preliminary data.</text>
</comment>
<evidence type="ECO:0000256" key="8">
    <source>
        <dbReference type="SAM" id="SignalP"/>
    </source>
</evidence>
<feature type="chain" id="PRO_5044893667" description="Sodefrin-like factor" evidence="8">
    <location>
        <begin position="28"/>
        <end position="775"/>
    </location>
</feature>
<evidence type="ECO:0000256" key="6">
    <source>
        <dbReference type="ARBA" id="ARBA00023136"/>
    </source>
</evidence>
<reference evidence="9 10" key="1">
    <citation type="submission" date="2024-05" db="EMBL/GenBank/DDBJ databases">
        <title>Genetic variation in Jamaican populations of the coffee berry borer (Hypothenemus hampei).</title>
        <authorList>
            <person name="Errbii M."/>
            <person name="Myrie A."/>
        </authorList>
    </citation>
    <scope>NUCLEOTIDE SEQUENCE [LARGE SCALE GENOMIC DNA]</scope>
    <source>
        <strain evidence="9">JA-Hopewell-2020-01-JO</strain>
        <tissue evidence="9">Whole body</tissue>
    </source>
</reference>
<dbReference type="AlphaFoldDB" id="A0ABD1FFK9"/>
<keyword evidence="5" id="KW-1133">Transmembrane helix</keyword>
<protein>
    <recommendedName>
        <fullName evidence="11">Sodefrin-like factor</fullName>
    </recommendedName>
</protein>
<dbReference type="Proteomes" id="UP001566132">
    <property type="component" value="Unassembled WGS sequence"/>
</dbReference>
<dbReference type="GO" id="GO:0098552">
    <property type="term" value="C:side of membrane"/>
    <property type="evidence" value="ECO:0007669"/>
    <property type="project" value="UniProtKB-KW"/>
</dbReference>
<keyword evidence="7" id="KW-0449">Lipoprotein</keyword>
<evidence type="ECO:0000256" key="5">
    <source>
        <dbReference type="ARBA" id="ARBA00022989"/>
    </source>
</evidence>
<feature type="signal peptide" evidence="8">
    <location>
        <begin position="1"/>
        <end position="27"/>
    </location>
</feature>
<evidence type="ECO:0000256" key="3">
    <source>
        <dbReference type="ARBA" id="ARBA00022692"/>
    </source>
</evidence>
<proteinExistence type="predicted"/>
<keyword evidence="10" id="KW-1185">Reference proteome</keyword>
<keyword evidence="6" id="KW-0472">Membrane</keyword>